<dbReference type="InterPro" id="IPR011118">
    <property type="entry name" value="Tannase/feruloyl_esterase"/>
</dbReference>
<accession>A0A6M2B6Q6</accession>
<comment type="similarity">
    <text evidence="1">Belongs to the tannase family.</text>
</comment>
<dbReference type="AlphaFoldDB" id="A0A6M2B6Q6"/>
<evidence type="ECO:0000256" key="8">
    <source>
        <dbReference type="SAM" id="SignalP"/>
    </source>
</evidence>
<evidence type="ECO:0000313" key="10">
    <source>
        <dbReference type="Proteomes" id="UP000476696"/>
    </source>
</evidence>
<evidence type="ECO:0000256" key="5">
    <source>
        <dbReference type="ARBA" id="ARBA00022801"/>
    </source>
</evidence>
<keyword evidence="10" id="KW-1185">Reference proteome</keyword>
<evidence type="ECO:0000256" key="4">
    <source>
        <dbReference type="ARBA" id="ARBA00022729"/>
    </source>
</evidence>
<keyword evidence="5 9" id="KW-0378">Hydrolase</keyword>
<feature type="signal peptide" evidence="8">
    <location>
        <begin position="1"/>
        <end position="31"/>
    </location>
</feature>
<reference evidence="9 10" key="1">
    <citation type="submission" date="2020-03" db="EMBL/GenBank/DDBJ databases">
        <title>Rahnella aceri sp. nov., isoated from traditional Jeju Makgeolli.</title>
        <authorList>
            <person name="Kim I.S."/>
            <person name="Jeon D."/>
        </authorList>
    </citation>
    <scope>NUCLEOTIDE SEQUENCE [LARGE SCALE GENOMIC DNA]</scope>
    <source>
        <strain evidence="9 10">Lac-M11</strain>
    </source>
</reference>
<dbReference type="PANTHER" id="PTHR33938">
    <property type="entry name" value="FERULOYL ESTERASE B-RELATED"/>
    <property type="match status" value="1"/>
</dbReference>
<dbReference type="SUPFAM" id="SSF53474">
    <property type="entry name" value="alpha/beta-Hydrolases"/>
    <property type="match status" value="1"/>
</dbReference>
<dbReference type="EMBL" id="JAADJS010000003">
    <property type="protein sequence ID" value="NGX88559.1"/>
    <property type="molecule type" value="Genomic_DNA"/>
</dbReference>
<keyword evidence="4 8" id="KW-0732">Signal</keyword>
<sequence>MVMKLKSLNGRWRALCLLPLLLAGYSSFSIAADPAAPAREVVRPVMSCAKLADVSLTDIGGEGSRITTAKEITVNGAAACEVDGNLHPEIGFQVILPVSSWQQRYMQIGCGGLCGNIQLQIGAAAGCTPLNTNGFVLAATDMGHSMKEGDFGKDPQKRVDFAYRSQHLTAEVSKKLITAFYGRAPAYSYFNGCSDGGREALMEAQRFPHDFNGIIAGAAAMNFQSQNAVYHAWQALSNTGPDGKPVLLAARLPLIHNAVLKQCDARDGQTDGLIADPQSCHFDTSVLACKTDPATPQGSCLSTAELTALNRLYAGPVDPKTGKKLIVGGPMPGSELAWEGVFVPEKASDPIFSQMIALSSLKYMNYEKNPPADFTLKDVKFTEAAFDELRKMHPLYDATNPDLTAFKAAGGKLIIWHGWADQHISPLNSVAYHQAVGNVMGAASRDQFERLYLLPGVHHCSGGEGPSLVDFLTPMMNWVEKGTAPDNITTYQAAKEQKTSFGQPLPERGKKPATEIRLEKIPADAASRPVFPYPDYAVYSGKGDVNSAASYVRKPLATQPAAYHWLGEDFYKPFTFMN</sequence>
<keyword evidence="7" id="KW-1015">Disulfide bond</keyword>
<dbReference type="GO" id="GO:0052689">
    <property type="term" value="F:carboxylic ester hydrolase activity"/>
    <property type="evidence" value="ECO:0007669"/>
    <property type="project" value="UniProtKB-KW"/>
</dbReference>
<organism evidence="9 10">
    <name type="scientific">Rahnella contaminans</name>
    <dbReference type="NCBI Taxonomy" id="2703882"/>
    <lineage>
        <taxon>Bacteria</taxon>
        <taxon>Pseudomonadati</taxon>
        <taxon>Pseudomonadota</taxon>
        <taxon>Gammaproteobacteria</taxon>
        <taxon>Enterobacterales</taxon>
        <taxon>Yersiniaceae</taxon>
        <taxon>Rahnella</taxon>
    </lineage>
</organism>
<evidence type="ECO:0000313" key="9">
    <source>
        <dbReference type="EMBL" id="NGX88559.1"/>
    </source>
</evidence>
<dbReference type="Pfam" id="PF07519">
    <property type="entry name" value="Tannase"/>
    <property type="match status" value="1"/>
</dbReference>
<evidence type="ECO:0000256" key="7">
    <source>
        <dbReference type="ARBA" id="ARBA00023157"/>
    </source>
</evidence>
<dbReference type="Gene3D" id="3.40.50.1820">
    <property type="entry name" value="alpha/beta hydrolase"/>
    <property type="match status" value="1"/>
</dbReference>
<name>A0A6M2B6Q6_9GAMM</name>
<feature type="chain" id="PRO_5027123719" evidence="8">
    <location>
        <begin position="32"/>
        <end position="578"/>
    </location>
</feature>
<keyword evidence="2" id="KW-0719">Serine esterase</keyword>
<keyword evidence="3" id="KW-0479">Metal-binding</keyword>
<dbReference type="PANTHER" id="PTHR33938:SF15">
    <property type="entry name" value="FERULOYL ESTERASE B-RELATED"/>
    <property type="match status" value="1"/>
</dbReference>
<evidence type="ECO:0000256" key="2">
    <source>
        <dbReference type="ARBA" id="ARBA00022487"/>
    </source>
</evidence>
<evidence type="ECO:0000256" key="6">
    <source>
        <dbReference type="ARBA" id="ARBA00022837"/>
    </source>
</evidence>
<dbReference type="Proteomes" id="UP000476696">
    <property type="component" value="Unassembled WGS sequence"/>
</dbReference>
<gene>
    <name evidence="9" type="ORF">GW579_15885</name>
</gene>
<evidence type="ECO:0000256" key="1">
    <source>
        <dbReference type="ARBA" id="ARBA00006249"/>
    </source>
</evidence>
<keyword evidence="6" id="KW-0106">Calcium</keyword>
<dbReference type="InterPro" id="IPR029058">
    <property type="entry name" value="AB_hydrolase_fold"/>
</dbReference>
<protein>
    <submittedName>
        <fullName evidence="9">Tannase/feruloyl esterase family alpha/beta hydrolase</fullName>
    </submittedName>
</protein>
<dbReference type="GO" id="GO:0046872">
    <property type="term" value="F:metal ion binding"/>
    <property type="evidence" value="ECO:0007669"/>
    <property type="project" value="UniProtKB-KW"/>
</dbReference>
<proteinExistence type="inferred from homology"/>
<evidence type="ECO:0000256" key="3">
    <source>
        <dbReference type="ARBA" id="ARBA00022723"/>
    </source>
</evidence>
<comment type="caution">
    <text evidence="9">The sequence shown here is derived from an EMBL/GenBank/DDBJ whole genome shotgun (WGS) entry which is preliminary data.</text>
</comment>